<dbReference type="STRING" id="1041146.GCA_000427985_06850"/>
<dbReference type="Pfam" id="PF12706">
    <property type="entry name" value="Lactamase_B_2"/>
    <property type="match status" value="1"/>
</dbReference>
<evidence type="ECO:0000313" key="2">
    <source>
        <dbReference type="EMBL" id="PKA44742.1"/>
    </source>
</evidence>
<proteinExistence type="predicted"/>
<evidence type="ECO:0000313" key="4">
    <source>
        <dbReference type="Proteomes" id="UP000232164"/>
    </source>
</evidence>
<sequence length="327" mass="36703">MVQPRLVNDVFGDPGLLLDFSFGKRALLFDLGDLTSLSTREILRVQHVFVSHMHMDHFIGFDHLLRLFLHRDAALTIFGPLGIIDAVEAKLRAYTWNLLDETSPDFMIRAVEWNAGNAVKQQSFKSRWRFAPGIPSDLPISSHILYDEPNFHVEAARLDHGIPSLAFAFQERLRVNVHKVDLERCGLPVGPWLTEAKRLVRGRADPQTAIAIDGERQVILSDLLASGALVTAPGMRVVYATDFAFTPANVNKIARLARNADYLFIESVFLEQDMRLAESKRHLTARQAGQIAAAAKAARRIPMHFSPRYLGREAELQAEFETAARGE</sequence>
<evidence type="ECO:0000313" key="5">
    <source>
        <dbReference type="Proteomes" id="UP001060123"/>
    </source>
</evidence>
<geneLocation type="plasmid" evidence="3 5">
    <name>pWSM1592_1</name>
</geneLocation>
<dbReference type="Proteomes" id="UP001060123">
    <property type="component" value="Plasmid pWSM1592_1"/>
</dbReference>
<reference evidence="2 4" key="1">
    <citation type="submission" date="2017-11" db="EMBL/GenBank/DDBJ databases">
        <authorList>
            <person name="Han C.G."/>
        </authorList>
    </citation>
    <scope>NUCLEOTIDE SEQUENCE [LARGE SCALE GENOMIC DNA]</scope>
    <source>
        <strain evidence="2 4">HCNT1</strain>
    </source>
</reference>
<reference evidence="2 4" key="2">
    <citation type="submission" date="2017-12" db="EMBL/GenBank/DDBJ databases">
        <title>Genome sequence of Rhizobium sullae HCNT1 isolated from Sulla coronaria nodules and featuring peculiar denitrification phenotypes.</title>
        <authorList>
            <person name="De Diego-Diaz B."/>
            <person name="Treu L."/>
            <person name="Campanaro S."/>
            <person name="Da Silva Duarte V."/>
            <person name="Basaglia M."/>
            <person name="Favaro L."/>
            <person name="Casella S."/>
            <person name="Squartini A."/>
        </authorList>
    </citation>
    <scope>NUCLEOTIDE SEQUENCE [LARGE SCALE GENOMIC DNA]</scope>
    <source>
        <strain evidence="2 4">HCNT1</strain>
    </source>
</reference>
<dbReference type="SUPFAM" id="SSF56281">
    <property type="entry name" value="Metallo-hydrolase/oxidoreductase"/>
    <property type="match status" value="1"/>
</dbReference>
<dbReference type="InterPro" id="IPR001279">
    <property type="entry name" value="Metallo-B-lactamas"/>
</dbReference>
<dbReference type="EMBL" id="PIQN01000003">
    <property type="protein sequence ID" value="PKA44742.1"/>
    <property type="molecule type" value="Genomic_DNA"/>
</dbReference>
<name>A0A2N0DF61_RHISU</name>
<organism evidence="2 4">
    <name type="scientific">Rhizobium sullae</name>
    <name type="common">Rhizobium hedysari</name>
    <dbReference type="NCBI Taxonomy" id="50338"/>
    <lineage>
        <taxon>Bacteria</taxon>
        <taxon>Pseudomonadati</taxon>
        <taxon>Pseudomonadota</taxon>
        <taxon>Alphaproteobacteria</taxon>
        <taxon>Hyphomicrobiales</taxon>
        <taxon>Rhizobiaceae</taxon>
        <taxon>Rhizobium/Agrobacterium group</taxon>
        <taxon>Rhizobium</taxon>
    </lineage>
</organism>
<dbReference type="Gene3D" id="3.60.15.10">
    <property type="entry name" value="Ribonuclease Z/Hydroxyacylglutathione hydrolase-like"/>
    <property type="match status" value="1"/>
</dbReference>
<dbReference type="PANTHER" id="PTHR46018:SF7">
    <property type="entry name" value="RIBONUCLEASE Z"/>
    <property type="match status" value="1"/>
</dbReference>
<feature type="domain" description="Metallo-beta-lactamase" evidence="1">
    <location>
        <begin position="224"/>
        <end position="305"/>
    </location>
</feature>
<gene>
    <name evidence="2" type="ORF">CWR43_02535</name>
    <name evidence="3" type="ORF">N2599_20625</name>
</gene>
<accession>A0A2N0DF61</accession>
<keyword evidence="3" id="KW-0614">Plasmid</keyword>
<dbReference type="Proteomes" id="UP000232164">
    <property type="component" value="Unassembled WGS sequence"/>
</dbReference>
<dbReference type="NCBIfam" id="NF002558">
    <property type="entry name" value="PRK02126.1"/>
    <property type="match status" value="1"/>
</dbReference>
<dbReference type="AlphaFoldDB" id="A0A2N0DF61"/>
<keyword evidence="5" id="KW-1185">Reference proteome</keyword>
<protein>
    <submittedName>
        <fullName evidence="3">MBL fold metallo-hydrolase</fullName>
    </submittedName>
    <submittedName>
        <fullName evidence="2">Ribonuclease Z</fullName>
    </submittedName>
</protein>
<evidence type="ECO:0000259" key="1">
    <source>
        <dbReference type="Pfam" id="PF12706"/>
    </source>
</evidence>
<evidence type="ECO:0000313" key="3">
    <source>
        <dbReference type="EMBL" id="UWU17745.1"/>
    </source>
</evidence>
<dbReference type="EMBL" id="CP104144">
    <property type="protein sequence ID" value="UWU17745.1"/>
    <property type="molecule type" value="Genomic_DNA"/>
</dbReference>
<dbReference type="PANTHER" id="PTHR46018">
    <property type="entry name" value="ZINC PHOSPHODIESTERASE ELAC PROTEIN 1"/>
    <property type="match status" value="1"/>
</dbReference>
<dbReference type="RefSeq" id="WP_037144454.1">
    <property type="nucleotide sequence ID" value="NZ_CP104144.1"/>
</dbReference>
<reference evidence="3" key="3">
    <citation type="submission" date="2022-09" db="EMBL/GenBank/DDBJ databases">
        <title>Australian commercial rhizobial inoculants.</title>
        <authorList>
            <person name="Kohlmeier M.G."/>
            <person name="O'Hara G.W."/>
            <person name="Colombi E."/>
            <person name="Ramsay J.P."/>
            <person name="Terpolilli J."/>
        </authorList>
    </citation>
    <scope>NUCLEOTIDE SEQUENCE</scope>
    <source>
        <strain evidence="3">WSM1592</strain>
        <plasmid evidence="3">pWSM1592_1</plasmid>
    </source>
</reference>
<dbReference type="InterPro" id="IPR036866">
    <property type="entry name" value="RibonucZ/Hydroxyglut_hydro"/>
</dbReference>
<dbReference type="GO" id="GO:0042781">
    <property type="term" value="F:3'-tRNA processing endoribonuclease activity"/>
    <property type="evidence" value="ECO:0007669"/>
    <property type="project" value="TreeGrafter"/>
</dbReference>